<evidence type="ECO:0000313" key="3">
    <source>
        <dbReference type="Proteomes" id="UP000077098"/>
    </source>
</evidence>
<name>A0A176XGG7_AGRTU</name>
<reference evidence="2 3" key="1">
    <citation type="submission" date="2016-05" db="EMBL/GenBank/DDBJ databases">
        <authorList>
            <person name="Lavstsen T."/>
            <person name="Jespersen J.S."/>
        </authorList>
    </citation>
    <scope>NUCLEOTIDE SEQUENCE [LARGE SCALE GENOMIC DNA]</scope>
    <source>
        <strain evidence="2 3">KCJ1736</strain>
    </source>
</reference>
<sequence>MWSERFQLVAFSPRGRRSRQRDEGARVARYGNVAPSSDPSGHLLPLGEKNTEAMSCQRLSRD</sequence>
<organism evidence="2 3">
    <name type="scientific">Agrobacterium tumefaciens</name>
    <dbReference type="NCBI Taxonomy" id="358"/>
    <lineage>
        <taxon>Bacteria</taxon>
        <taxon>Pseudomonadati</taxon>
        <taxon>Pseudomonadota</taxon>
        <taxon>Alphaproteobacteria</taxon>
        <taxon>Hyphomicrobiales</taxon>
        <taxon>Rhizobiaceae</taxon>
        <taxon>Rhizobium/Agrobacterium group</taxon>
        <taxon>Agrobacterium</taxon>
        <taxon>Agrobacterium tumefaciens complex</taxon>
    </lineage>
</organism>
<dbReference type="AlphaFoldDB" id="A0A176XGG7"/>
<gene>
    <name evidence="2" type="ORF">A7J57_05965</name>
</gene>
<feature type="region of interest" description="Disordered" evidence="1">
    <location>
        <begin position="31"/>
        <end position="62"/>
    </location>
</feature>
<accession>A0A176XGG7</accession>
<dbReference type="Proteomes" id="UP000077098">
    <property type="component" value="Unassembled WGS sequence"/>
</dbReference>
<evidence type="ECO:0000313" key="2">
    <source>
        <dbReference type="EMBL" id="OAE47773.1"/>
    </source>
</evidence>
<evidence type="ECO:0000256" key="1">
    <source>
        <dbReference type="SAM" id="MobiDB-lite"/>
    </source>
</evidence>
<proteinExistence type="predicted"/>
<dbReference type="EMBL" id="LXPS01000009">
    <property type="protein sequence ID" value="OAE47773.1"/>
    <property type="molecule type" value="Genomic_DNA"/>
</dbReference>
<comment type="caution">
    <text evidence="2">The sequence shown here is derived from an EMBL/GenBank/DDBJ whole genome shotgun (WGS) entry which is preliminary data.</text>
</comment>
<protein>
    <submittedName>
        <fullName evidence="2">Uncharacterized protein</fullName>
    </submittedName>
</protein>
<feature type="compositionally biased region" description="Polar residues" evidence="1">
    <location>
        <begin position="52"/>
        <end position="62"/>
    </location>
</feature>